<gene>
    <name evidence="1" type="ORF">CRV2_00014989</name>
</gene>
<reference evidence="1" key="1">
    <citation type="submission" date="2020-04" db="EMBL/GenBank/DDBJ databases">
        <authorList>
            <person name="Broberg M."/>
        </authorList>
    </citation>
    <scope>NUCLEOTIDE SEQUENCE</scope>
</reference>
<accession>A0ACA9UJS4</accession>
<keyword evidence="2" id="KW-1185">Reference proteome</keyword>
<name>A0ACA9UJS4_BIOOC</name>
<sequence>MPSVKHVFAALATTAFTSVNAAMGPAWSTGPVGSGSWIREAYSTLILPASPTGSTGDLSLWVGMGTSYGDLIQSIADNWSSSSSWEVFTYTLKKTGERTDDLPPDNSQTPIQGPSFAAKAGDKIGFHYKYDDSTANYKQILSVNGVTVYTMSTEDGHAEGFGSAVECAETNCGTVPAHSEFSQTLSLWTLSSLADVVFFSGWSGTTIILNTADPNYAQTLGRSSGVTGGDLSTSDGGKTWTATKITIPKHTF</sequence>
<organism evidence="1 2">
    <name type="scientific">Clonostachys rosea f. rosea IK726</name>
    <dbReference type="NCBI Taxonomy" id="1349383"/>
    <lineage>
        <taxon>Eukaryota</taxon>
        <taxon>Fungi</taxon>
        <taxon>Dikarya</taxon>
        <taxon>Ascomycota</taxon>
        <taxon>Pezizomycotina</taxon>
        <taxon>Sordariomycetes</taxon>
        <taxon>Hypocreomycetidae</taxon>
        <taxon>Hypocreales</taxon>
        <taxon>Bionectriaceae</taxon>
        <taxon>Clonostachys</taxon>
    </lineage>
</organism>
<evidence type="ECO:0000313" key="2">
    <source>
        <dbReference type="Proteomes" id="UP000836387"/>
    </source>
</evidence>
<protein>
    <submittedName>
        <fullName evidence="1">Uncharacterized protein</fullName>
    </submittedName>
</protein>
<evidence type="ECO:0000313" key="1">
    <source>
        <dbReference type="EMBL" id="CAG9953619.1"/>
    </source>
</evidence>
<dbReference type="Proteomes" id="UP000836387">
    <property type="component" value="Unassembled WGS sequence"/>
</dbReference>
<comment type="caution">
    <text evidence="1">The sequence shown here is derived from an EMBL/GenBank/DDBJ whole genome shotgun (WGS) entry which is preliminary data.</text>
</comment>
<reference evidence="1" key="2">
    <citation type="submission" date="2021-10" db="EMBL/GenBank/DDBJ databases">
        <authorList>
            <person name="Piombo E."/>
        </authorList>
    </citation>
    <scope>NUCLEOTIDE SEQUENCE</scope>
</reference>
<dbReference type="EMBL" id="CADEHS020000533">
    <property type="protein sequence ID" value="CAG9953619.1"/>
    <property type="molecule type" value="Genomic_DNA"/>
</dbReference>
<proteinExistence type="predicted"/>